<evidence type="ECO:0000313" key="5">
    <source>
        <dbReference type="EMBL" id="MCU9613369.1"/>
    </source>
</evidence>
<reference evidence="5" key="1">
    <citation type="submission" date="2022-10" db="EMBL/GenBank/DDBJ databases">
        <title>Description of Fervidibacillus gen. nov. in the family Fervidibacillaceae fam. nov. with two species, Fervidibacillus albus sp. nov., and Fervidibacillus halotolerans sp. nov., isolated from tidal flat sediments.</title>
        <authorList>
            <person name="Kwon K.K."/>
            <person name="Yang S.-H."/>
        </authorList>
    </citation>
    <scope>NUCLEOTIDE SEQUENCE</scope>
    <source>
        <strain evidence="5">JCM 19140</strain>
    </source>
</reference>
<evidence type="ECO:0000256" key="2">
    <source>
        <dbReference type="ARBA" id="ARBA00023125"/>
    </source>
</evidence>
<accession>A0AAE3ITW8</accession>
<dbReference type="CDD" id="cd07377">
    <property type="entry name" value="WHTH_GntR"/>
    <property type="match status" value="1"/>
</dbReference>
<name>A0AAE3ITW8_9BACI</name>
<evidence type="ECO:0000313" key="6">
    <source>
        <dbReference type="Proteomes" id="UP001209318"/>
    </source>
</evidence>
<dbReference type="InterPro" id="IPR036388">
    <property type="entry name" value="WH-like_DNA-bd_sf"/>
</dbReference>
<dbReference type="PANTHER" id="PTHR38445:SF12">
    <property type="entry name" value="GNTR-FAMILY TRANSCRIPTIONAL REGULATOR"/>
    <property type="match status" value="1"/>
</dbReference>
<dbReference type="PROSITE" id="PS50949">
    <property type="entry name" value="HTH_GNTR"/>
    <property type="match status" value="1"/>
</dbReference>
<dbReference type="InterPro" id="IPR000524">
    <property type="entry name" value="Tscrpt_reg_HTH_GntR"/>
</dbReference>
<keyword evidence="1" id="KW-0805">Transcription regulation</keyword>
<organism evidence="5 6">
    <name type="scientific">Perspicuibacillus lycopersici</name>
    <dbReference type="NCBI Taxonomy" id="1325689"/>
    <lineage>
        <taxon>Bacteria</taxon>
        <taxon>Bacillati</taxon>
        <taxon>Bacillota</taxon>
        <taxon>Bacilli</taxon>
        <taxon>Bacillales</taxon>
        <taxon>Bacillaceae</taxon>
        <taxon>Perspicuibacillus</taxon>
    </lineage>
</organism>
<evidence type="ECO:0000256" key="3">
    <source>
        <dbReference type="ARBA" id="ARBA00023163"/>
    </source>
</evidence>
<comment type="caution">
    <text evidence="5">The sequence shown here is derived from an EMBL/GenBank/DDBJ whole genome shotgun (WGS) entry which is preliminary data.</text>
</comment>
<keyword evidence="6" id="KW-1185">Reference proteome</keyword>
<dbReference type="Pfam" id="PF00392">
    <property type="entry name" value="GntR"/>
    <property type="match status" value="1"/>
</dbReference>
<dbReference type="SMART" id="SM00345">
    <property type="entry name" value="HTH_GNTR"/>
    <property type="match status" value="1"/>
</dbReference>
<protein>
    <submittedName>
        <fullName evidence="5">GntR family transcriptional regulator</fullName>
    </submittedName>
</protein>
<keyword evidence="2" id="KW-0238">DNA-binding</keyword>
<dbReference type="Proteomes" id="UP001209318">
    <property type="component" value="Unassembled WGS sequence"/>
</dbReference>
<sequence>MIISLDLQSESPLYIQLRNKIIEGIASKQLLPGEALPSVRTMAADLGVNMHTINKAYQLLKQDGFIHIHRQKGVVINPDSMPELNKEYLKNLTESLQPLISEAICRGMKVEEFLKISKELYHQLLTGGDQK</sequence>
<proteinExistence type="predicted"/>
<dbReference type="RefSeq" id="WP_263072577.1">
    <property type="nucleotide sequence ID" value="NZ_JAOUSF010000002.1"/>
</dbReference>
<feature type="domain" description="HTH gntR-type" evidence="4">
    <location>
        <begin position="11"/>
        <end position="79"/>
    </location>
</feature>
<dbReference type="PANTHER" id="PTHR38445">
    <property type="entry name" value="HTH-TYPE TRANSCRIPTIONAL REPRESSOR YTRA"/>
    <property type="match status" value="1"/>
</dbReference>
<keyword evidence="3" id="KW-0804">Transcription</keyword>
<dbReference type="SUPFAM" id="SSF46785">
    <property type="entry name" value="Winged helix' DNA-binding domain"/>
    <property type="match status" value="1"/>
</dbReference>
<dbReference type="Gene3D" id="1.10.10.10">
    <property type="entry name" value="Winged helix-like DNA-binding domain superfamily/Winged helix DNA-binding domain"/>
    <property type="match status" value="1"/>
</dbReference>
<dbReference type="GO" id="GO:0003677">
    <property type="term" value="F:DNA binding"/>
    <property type="evidence" value="ECO:0007669"/>
    <property type="project" value="UniProtKB-KW"/>
</dbReference>
<dbReference type="InterPro" id="IPR036390">
    <property type="entry name" value="WH_DNA-bd_sf"/>
</dbReference>
<gene>
    <name evidence="5" type="ORF">OEV98_07345</name>
</gene>
<evidence type="ECO:0000256" key="1">
    <source>
        <dbReference type="ARBA" id="ARBA00023015"/>
    </source>
</evidence>
<dbReference type="EMBL" id="JAOUSF010000002">
    <property type="protein sequence ID" value="MCU9613369.1"/>
    <property type="molecule type" value="Genomic_DNA"/>
</dbReference>
<evidence type="ECO:0000259" key="4">
    <source>
        <dbReference type="PROSITE" id="PS50949"/>
    </source>
</evidence>
<dbReference type="AlphaFoldDB" id="A0AAE3ITW8"/>
<dbReference type="GO" id="GO:0003700">
    <property type="term" value="F:DNA-binding transcription factor activity"/>
    <property type="evidence" value="ECO:0007669"/>
    <property type="project" value="InterPro"/>
</dbReference>